<sequence>MDITTPWWKSNAKHRQECVPVRPVIGVDVHVFSEGTLAGEATPTLTTHKWLLSCRVNNNL</sequence>
<keyword evidence="2" id="KW-1185">Reference proteome</keyword>
<reference evidence="1 2" key="1">
    <citation type="submission" date="2019-05" db="EMBL/GenBank/DDBJ databases">
        <title>Another draft genome of Portunus trituberculatus and its Hox gene families provides insights of decapod evolution.</title>
        <authorList>
            <person name="Jeong J.-H."/>
            <person name="Song I."/>
            <person name="Kim S."/>
            <person name="Choi T."/>
            <person name="Kim D."/>
            <person name="Ryu S."/>
            <person name="Kim W."/>
        </authorList>
    </citation>
    <scope>NUCLEOTIDE SEQUENCE [LARGE SCALE GENOMIC DNA]</scope>
    <source>
        <tissue evidence="1">Muscle</tissue>
    </source>
</reference>
<dbReference type="Proteomes" id="UP000324222">
    <property type="component" value="Unassembled WGS sequence"/>
</dbReference>
<evidence type="ECO:0000313" key="2">
    <source>
        <dbReference type="Proteomes" id="UP000324222"/>
    </source>
</evidence>
<accession>A0A5B7CLE2</accession>
<evidence type="ECO:0000313" key="1">
    <source>
        <dbReference type="EMBL" id="MPC10502.1"/>
    </source>
</evidence>
<name>A0A5B7CLE2_PORTR</name>
<proteinExistence type="predicted"/>
<gene>
    <name evidence="1" type="ORF">E2C01_003138</name>
</gene>
<protein>
    <submittedName>
        <fullName evidence="1">Uncharacterized protein</fullName>
    </submittedName>
</protein>
<comment type="caution">
    <text evidence="1">The sequence shown here is derived from an EMBL/GenBank/DDBJ whole genome shotgun (WGS) entry which is preliminary data.</text>
</comment>
<dbReference type="AlphaFoldDB" id="A0A5B7CLE2"/>
<organism evidence="1 2">
    <name type="scientific">Portunus trituberculatus</name>
    <name type="common">Swimming crab</name>
    <name type="synonym">Neptunus trituberculatus</name>
    <dbReference type="NCBI Taxonomy" id="210409"/>
    <lineage>
        <taxon>Eukaryota</taxon>
        <taxon>Metazoa</taxon>
        <taxon>Ecdysozoa</taxon>
        <taxon>Arthropoda</taxon>
        <taxon>Crustacea</taxon>
        <taxon>Multicrustacea</taxon>
        <taxon>Malacostraca</taxon>
        <taxon>Eumalacostraca</taxon>
        <taxon>Eucarida</taxon>
        <taxon>Decapoda</taxon>
        <taxon>Pleocyemata</taxon>
        <taxon>Brachyura</taxon>
        <taxon>Eubrachyura</taxon>
        <taxon>Portunoidea</taxon>
        <taxon>Portunidae</taxon>
        <taxon>Portuninae</taxon>
        <taxon>Portunus</taxon>
    </lineage>
</organism>
<dbReference type="EMBL" id="VSRR010000120">
    <property type="protein sequence ID" value="MPC10502.1"/>
    <property type="molecule type" value="Genomic_DNA"/>
</dbReference>